<gene>
    <name evidence="2" type="ORF">RHSIM_RhsimUnG0203100</name>
</gene>
<dbReference type="Proteomes" id="UP000626092">
    <property type="component" value="Unassembled WGS sequence"/>
</dbReference>
<dbReference type="AlphaFoldDB" id="A0A834L268"/>
<protein>
    <submittedName>
        <fullName evidence="2">Uncharacterized protein</fullName>
    </submittedName>
</protein>
<comment type="caution">
    <text evidence="2">The sequence shown here is derived from an EMBL/GenBank/DDBJ whole genome shotgun (WGS) entry which is preliminary data.</text>
</comment>
<feature type="region of interest" description="Disordered" evidence="1">
    <location>
        <begin position="283"/>
        <end position="313"/>
    </location>
</feature>
<keyword evidence="3" id="KW-1185">Reference proteome</keyword>
<feature type="compositionally biased region" description="Polar residues" evidence="1">
    <location>
        <begin position="300"/>
        <end position="313"/>
    </location>
</feature>
<sequence length="352" mass="38590">MKGGTRTLKRNNTCKEKAKVLIATNVDKKIDATVNLNVAGIIYVVKVIEEESCQVPLSVEFSQPAMTALPIHLKTSEKDAEKEDHEKGDDSVDLDVVADSCNVNIVNNEVHKEVILKEVTALIMNNNCLLEIENDNTILSGEVNKQATNSSLVAEPPHLLLEAPFNSTVNTVLESDLDSRVEDSLDFSNEHHSDSSFPAHLEKPNNPSHKLFSDACPLVVDSSLSEPLLNDPAHSGEPSHSGIMCSQFILRESQLNGISLQVDLKTTQGRKLRRGQLLNESEANLNTSVIPSMQDLEPNPIQSTQNSTTSASVDIDSEVSSTFEVGTRLDINCKAKDKAIVHKMILEETEEF</sequence>
<organism evidence="2 3">
    <name type="scientific">Rhododendron simsii</name>
    <name type="common">Sims's rhododendron</name>
    <dbReference type="NCBI Taxonomy" id="118357"/>
    <lineage>
        <taxon>Eukaryota</taxon>
        <taxon>Viridiplantae</taxon>
        <taxon>Streptophyta</taxon>
        <taxon>Embryophyta</taxon>
        <taxon>Tracheophyta</taxon>
        <taxon>Spermatophyta</taxon>
        <taxon>Magnoliopsida</taxon>
        <taxon>eudicotyledons</taxon>
        <taxon>Gunneridae</taxon>
        <taxon>Pentapetalae</taxon>
        <taxon>asterids</taxon>
        <taxon>Ericales</taxon>
        <taxon>Ericaceae</taxon>
        <taxon>Ericoideae</taxon>
        <taxon>Rhodoreae</taxon>
        <taxon>Rhododendron</taxon>
    </lineage>
</organism>
<accession>A0A834L268</accession>
<name>A0A834L268_RHOSS</name>
<dbReference type="EMBL" id="WJXA01000447">
    <property type="protein sequence ID" value="KAF7112695.1"/>
    <property type="molecule type" value="Genomic_DNA"/>
</dbReference>
<proteinExistence type="predicted"/>
<reference evidence="2" key="1">
    <citation type="submission" date="2019-11" db="EMBL/GenBank/DDBJ databases">
        <authorList>
            <person name="Liu Y."/>
            <person name="Hou J."/>
            <person name="Li T.-Q."/>
            <person name="Guan C.-H."/>
            <person name="Wu X."/>
            <person name="Wu H.-Z."/>
            <person name="Ling F."/>
            <person name="Zhang R."/>
            <person name="Shi X.-G."/>
            <person name="Ren J.-P."/>
            <person name="Chen E.-F."/>
            <person name="Sun J.-M."/>
        </authorList>
    </citation>
    <scope>NUCLEOTIDE SEQUENCE</scope>
    <source>
        <strain evidence="2">Adult_tree_wgs_1</strain>
        <tissue evidence="2">Leaves</tissue>
    </source>
</reference>
<evidence type="ECO:0000313" key="2">
    <source>
        <dbReference type="EMBL" id="KAF7112695.1"/>
    </source>
</evidence>
<evidence type="ECO:0000313" key="3">
    <source>
        <dbReference type="Proteomes" id="UP000626092"/>
    </source>
</evidence>
<evidence type="ECO:0000256" key="1">
    <source>
        <dbReference type="SAM" id="MobiDB-lite"/>
    </source>
</evidence>